<comment type="caution">
    <text evidence="2">The sequence shown here is derived from an EMBL/GenBank/DDBJ whole genome shotgun (WGS) entry which is preliminary data.</text>
</comment>
<evidence type="ECO:0000256" key="1">
    <source>
        <dbReference type="SAM" id="SignalP"/>
    </source>
</evidence>
<sequence>MRTITKSLVTLLLLFVAGSMSAQSLKVILERDYSTTDSYPYYWMGDKDGDAAKQPFFCNGTAVVEITDGALRIANNEVQANNYDLQPFVLDWFNTTEGEDYVIRVWLKAEMDGSANLSIGTWGTSGNATLEFKQSDDYVMYSVNHTAAVTSTGNDEHILWQMGSTVGTVYIQKIQILQMGEDKPVLSSWGTWKPLINNSDMEGDDVSSFFAKIDRDGTDPVPNAVISDGVGVDGSRGIMVAATAKVEQAWDNQFWFRFNEPLEANTQYRVKFDYKADLSGDVATQAHAAPGDYIHYELLGNISFTGDWQTYEKNDLKVTSSQAKNGNGNKFQSVAFNLNDIADANNYYFDNIYVDAYEPQIDVQYGENGSIKILFPYYVNTCRLMVQHAGGKRRLILPNEMFKVTVNGKEAEFESIEIDVTGAILVFISEDWAADNGCEYLSEDDEIVVTFNNLEGDYNIFNIDTNEEVEAFTQNGRFNEELDELPFTYGAPEMMTSDPEEGSFNLPSTISEFKLTFDKKVIVNKIVAKLDNESLKAEAEEEFSTAITLKRTSDKALADGEHKITVTQIFAEQNLGSNDYSSCEVNFSTGTKVSQDLLDAIAAAKTVLDNTNDARYAGTAYTNLDAAITKYTTEAPSYTAPSVIDAAMIDLGNLSKALTAHKTLVDNYDASNQKAQDLVAELAESKYNKTDLFLQLKEVAEKYAGKQLTDDEELQAGYDELKPIADLCGDFFSEGPSTCGMAGMAVVTDRIREGVEALMALGWTEDDPLIVEANNAMSDDDIIANKIKEALTLKIYEELKSDNPTILQVTDIDENQREIRDSINMTVFIKNPNIYALQAHKGYSEENVPGWKVPTNNGELNTMWRHDLRNIEGLAEDVAFTKYHQETRMEQTITGLPVGIYTVDLNAVNWDNKEDENAFCYVKTSETLPVGEGETEDRDLNFAATIDLQHWGEYVGNHDNLLQDIVVTDGVLTIGVNFGKGAQYEFDYAKLYLYAPVKDYNYNDVFNRVVTSIDENSKTAKVRALQLYDLNGRRILTAQKGIQIVKKMMSDGTVKTQKVIK</sequence>
<organism evidence="2 3">
    <name type="scientific">Prevotella communis</name>
    <dbReference type="NCBI Taxonomy" id="2913614"/>
    <lineage>
        <taxon>Bacteria</taxon>
        <taxon>Pseudomonadati</taxon>
        <taxon>Bacteroidota</taxon>
        <taxon>Bacteroidia</taxon>
        <taxon>Bacteroidales</taxon>
        <taxon>Prevotellaceae</taxon>
        <taxon>Prevotella</taxon>
    </lineage>
</organism>
<dbReference type="AlphaFoldDB" id="A0A1H0IPP5"/>
<feature type="signal peptide" evidence="1">
    <location>
        <begin position="1"/>
        <end position="22"/>
    </location>
</feature>
<dbReference type="Gene3D" id="2.60.120.260">
    <property type="entry name" value="Galactose-binding domain-like"/>
    <property type="match status" value="2"/>
</dbReference>
<dbReference type="InterPro" id="IPR008979">
    <property type="entry name" value="Galactose-bd-like_sf"/>
</dbReference>
<gene>
    <name evidence="2" type="ORF">SAMN04487900_11639</name>
</gene>
<feature type="chain" id="PRO_5011518484" description="CBM-cenC domain-containing protein" evidence="1">
    <location>
        <begin position="23"/>
        <end position="1061"/>
    </location>
</feature>
<evidence type="ECO:0000313" key="2">
    <source>
        <dbReference type="EMBL" id="SDO33358.1"/>
    </source>
</evidence>
<dbReference type="Proteomes" id="UP000199134">
    <property type="component" value="Unassembled WGS sequence"/>
</dbReference>
<dbReference type="OrthoDB" id="1083187at2"/>
<accession>A0A1H0IPP5</accession>
<evidence type="ECO:0000313" key="3">
    <source>
        <dbReference type="Proteomes" id="UP000199134"/>
    </source>
</evidence>
<evidence type="ECO:0008006" key="4">
    <source>
        <dbReference type="Google" id="ProtNLM"/>
    </source>
</evidence>
<keyword evidence="1" id="KW-0732">Signal</keyword>
<dbReference type="RefSeq" id="WP_143005781.1">
    <property type="nucleotide sequence ID" value="NZ_FNIW01000016.1"/>
</dbReference>
<dbReference type="SUPFAM" id="SSF49785">
    <property type="entry name" value="Galactose-binding domain-like"/>
    <property type="match status" value="2"/>
</dbReference>
<name>A0A1H0IPP5_9BACT</name>
<reference evidence="3" key="1">
    <citation type="submission" date="2016-10" db="EMBL/GenBank/DDBJ databases">
        <authorList>
            <person name="de Groot N.N."/>
        </authorList>
    </citation>
    <scope>NUCLEOTIDE SEQUENCE [LARGE SCALE GENOMIC DNA]</scope>
    <source>
        <strain evidence="3">BP1-145</strain>
    </source>
</reference>
<protein>
    <recommendedName>
        <fullName evidence="4">CBM-cenC domain-containing protein</fullName>
    </recommendedName>
</protein>
<dbReference type="EMBL" id="FNIW01000016">
    <property type="protein sequence ID" value="SDO33358.1"/>
    <property type="molecule type" value="Genomic_DNA"/>
</dbReference>
<proteinExistence type="predicted"/>